<keyword evidence="14" id="KW-1185">Reference proteome</keyword>
<evidence type="ECO:0000259" key="11">
    <source>
        <dbReference type="Pfam" id="PF12607"/>
    </source>
</evidence>
<dbReference type="PANTHER" id="PTHR30347:SF9">
    <property type="entry name" value="MINICONDUCTANCE MECHANOSENSITIVE CHANNEL MSCM"/>
    <property type="match status" value="1"/>
</dbReference>
<dbReference type="SUPFAM" id="SSF82689">
    <property type="entry name" value="Mechanosensitive channel protein MscS (YggB), C-terminal domain"/>
    <property type="match status" value="1"/>
</dbReference>
<feature type="domain" description="Mechanosensitive ion channel MscS" evidence="10">
    <location>
        <begin position="671"/>
        <end position="737"/>
    </location>
</feature>
<feature type="transmembrane region" description="Helical" evidence="9">
    <location>
        <begin position="337"/>
        <end position="362"/>
    </location>
</feature>
<feature type="transmembrane region" description="Helical" evidence="9">
    <location>
        <begin position="304"/>
        <end position="325"/>
    </location>
</feature>
<feature type="transmembrane region" description="Helical" evidence="9">
    <location>
        <begin position="485"/>
        <end position="509"/>
    </location>
</feature>
<organism evidence="13 14">
    <name type="scientific">Rhodoplanes elegans</name>
    <dbReference type="NCBI Taxonomy" id="29408"/>
    <lineage>
        <taxon>Bacteria</taxon>
        <taxon>Pseudomonadati</taxon>
        <taxon>Pseudomonadota</taxon>
        <taxon>Alphaproteobacteria</taxon>
        <taxon>Hyphomicrobiales</taxon>
        <taxon>Nitrobacteraceae</taxon>
        <taxon>Rhodoplanes</taxon>
    </lineage>
</organism>
<feature type="transmembrane region" description="Helical" evidence="9">
    <location>
        <begin position="622"/>
        <end position="648"/>
    </location>
</feature>
<evidence type="ECO:0000313" key="14">
    <source>
        <dbReference type="Proteomes" id="UP000248863"/>
    </source>
</evidence>
<evidence type="ECO:0000256" key="5">
    <source>
        <dbReference type="ARBA" id="ARBA00022989"/>
    </source>
</evidence>
<keyword evidence="6 9" id="KW-0472">Membrane</keyword>
<comment type="caution">
    <text evidence="13">The sequence shown here is derived from an EMBL/GenBank/DDBJ whole genome shotgun (WGS) entry which is preliminary data.</text>
</comment>
<comment type="similarity">
    <text evidence="2">Belongs to the MscS (TC 1.A.23) family.</text>
</comment>
<dbReference type="InterPro" id="IPR049278">
    <property type="entry name" value="MS_channel_C"/>
</dbReference>
<evidence type="ECO:0000256" key="4">
    <source>
        <dbReference type="ARBA" id="ARBA00022692"/>
    </source>
</evidence>
<evidence type="ECO:0000256" key="6">
    <source>
        <dbReference type="ARBA" id="ARBA00023136"/>
    </source>
</evidence>
<dbReference type="Gene3D" id="2.30.30.60">
    <property type="match status" value="1"/>
</dbReference>
<dbReference type="Pfam" id="PF12607">
    <property type="entry name" value="DUF3772"/>
    <property type="match status" value="1"/>
</dbReference>
<evidence type="ECO:0000259" key="12">
    <source>
        <dbReference type="Pfam" id="PF21082"/>
    </source>
</evidence>
<evidence type="ECO:0000259" key="10">
    <source>
        <dbReference type="Pfam" id="PF00924"/>
    </source>
</evidence>
<dbReference type="InterPro" id="IPR052702">
    <property type="entry name" value="MscS-like_channel"/>
</dbReference>
<feature type="transmembrane region" description="Helical" evidence="9">
    <location>
        <begin position="573"/>
        <end position="601"/>
    </location>
</feature>
<dbReference type="Gene3D" id="1.10.287.1260">
    <property type="match status" value="1"/>
</dbReference>
<proteinExistence type="inferred from homology"/>
<feature type="domain" description="DUF3772" evidence="11">
    <location>
        <begin position="187"/>
        <end position="248"/>
    </location>
</feature>
<feature type="domain" description="Mechanosensitive ion channel MscS C-terminal" evidence="12">
    <location>
        <begin position="744"/>
        <end position="827"/>
    </location>
</feature>
<feature type="region of interest" description="Disordered" evidence="8">
    <location>
        <begin position="42"/>
        <end position="96"/>
    </location>
</feature>
<sequence length="853" mass="90562">MRSTERPWRRVFGGGRAMAAVIMLTAVLIGALAAAPDAAAQTAPAQQQAQPQQQQPPRTPPAAAKKPAGTAATTPAQSPAAKPESKPDTPAAASLESNRAALDEIEKALAAESHFEDTLAEMRRRLTPMRSDLRETAQALEDELNQVTAQLKQLGDAPEDDEPKEDAGLAAEREKLEKRQGEVDAGLKQARLLIQRADDASTKVTDLRRGLFTKELLARGPGLFNRTFWSDLSDGIPSETGRVVQLVRAWWLYAANAAGRGNVIGALLTLAGFALAAVLLFRWLRQRLSQERMTAQFGRAFQAVMVLLVHAVAMPGAVLVTVLVLENFGLMPAWIKAIGVGLALAVLAASTGRAVALALFAPGEPGRRLFAWSDAEAARATRHLTWAARMLGLAAFLNLLHKTTTAPIALTVATSALLALVTAAIAFHFMWRTARSSVVDDDAPPGSAQGGIRIRVVLAVFVAGMLIPLATGYIALAAFVASRLVIVLTLTGALVILDAFVDALFGQVLSSSSERGRAVAALLGLSHRGLDLISTLLSGIIRVALLVVVILAVLGPWGVFADDVLSRIAEAAFGWQVGGVTISIQTILGAIAILLIGVLAVRGAQRWLQTSFLPRTALDPGLQHSIAALFGYAGLIGVLAAVLGAIGIDLQKIALIAGALSVGIGFGLQSIVQNFVSGLILLAERPIRVGDWVVVKNEEGFVRKISVRSTEIETFDRASVIIPNAEFITSSVKNWTHANTLGRVTLKVRVAYDSDVAQVREILAGCARAHPLVMKAPPPGVYLLGFGEIGLDFELRCILSNVENGLTVKSDLHVAVLQKFREVGIKIPYPAHEERVPGPPLLAHEAALKEAPT</sequence>
<dbReference type="Pfam" id="PF00924">
    <property type="entry name" value="MS_channel_2nd"/>
    <property type="match status" value="1"/>
</dbReference>
<dbReference type="Gene3D" id="3.30.70.100">
    <property type="match status" value="1"/>
</dbReference>
<keyword evidence="5 9" id="KW-1133">Transmembrane helix</keyword>
<dbReference type="SUPFAM" id="SSF50182">
    <property type="entry name" value="Sm-like ribonucleoproteins"/>
    <property type="match status" value="1"/>
</dbReference>
<feature type="transmembrane region" description="Helical" evidence="9">
    <location>
        <begin position="263"/>
        <end position="284"/>
    </location>
</feature>
<feature type="coiled-coil region" evidence="7">
    <location>
        <begin position="130"/>
        <end position="157"/>
    </location>
</feature>
<dbReference type="AlphaFoldDB" id="A0A327KIV5"/>
<name>A0A327KIV5_9BRAD</name>
<dbReference type="PROSITE" id="PS01246">
    <property type="entry name" value="UPF0003"/>
    <property type="match status" value="1"/>
</dbReference>
<dbReference type="OrthoDB" id="9799209at2"/>
<feature type="transmembrane region" description="Helical" evidence="9">
    <location>
        <begin position="530"/>
        <end position="553"/>
    </location>
</feature>
<reference evidence="13 14" key="1">
    <citation type="submission" date="2017-07" db="EMBL/GenBank/DDBJ databases">
        <title>Draft Genome Sequences of Select Purple Nonsulfur Bacteria.</title>
        <authorList>
            <person name="Lasarre B."/>
            <person name="Mckinlay J.B."/>
        </authorList>
    </citation>
    <scope>NUCLEOTIDE SEQUENCE [LARGE SCALE GENOMIC DNA]</scope>
    <source>
        <strain evidence="13 14">DSM 11907</strain>
    </source>
</reference>
<dbReference type="InterPro" id="IPR006686">
    <property type="entry name" value="MscS_channel_CS"/>
</dbReference>
<dbReference type="GO" id="GO:0008381">
    <property type="term" value="F:mechanosensitive monoatomic ion channel activity"/>
    <property type="evidence" value="ECO:0007669"/>
    <property type="project" value="UniProtKB-ARBA"/>
</dbReference>
<evidence type="ECO:0000256" key="3">
    <source>
        <dbReference type="ARBA" id="ARBA00022475"/>
    </source>
</evidence>
<keyword evidence="7" id="KW-0175">Coiled coil</keyword>
<dbReference type="InterPro" id="IPR023408">
    <property type="entry name" value="MscS_beta-dom_sf"/>
</dbReference>
<dbReference type="Pfam" id="PF21082">
    <property type="entry name" value="MS_channel_3rd"/>
    <property type="match status" value="1"/>
</dbReference>
<dbReference type="InterPro" id="IPR011066">
    <property type="entry name" value="MscS_channel_C_sf"/>
</dbReference>
<dbReference type="Proteomes" id="UP000248863">
    <property type="component" value="Unassembled WGS sequence"/>
</dbReference>
<keyword evidence="4 9" id="KW-0812">Transmembrane</keyword>
<feature type="transmembrane region" description="Helical" evidence="9">
    <location>
        <begin position="654"/>
        <end position="682"/>
    </location>
</feature>
<dbReference type="EMBL" id="NPEU01000146">
    <property type="protein sequence ID" value="RAI38041.1"/>
    <property type="molecule type" value="Genomic_DNA"/>
</dbReference>
<evidence type="ECO:0000256" key="9">
    <source>
        <dbReference type="SAM" id="Phobius"/>
    </source>
</evidence>
<evidence type="ECO:0000256" key="2">
    <source>
        <dbReference type="ARBA" id="ARBA00008017"/>
    </source>
</evidence>
<dbReference type="InterPro" id="IPR006685">
    <property type="entry name" value="MscS_channel_2nd"/>
</dbReference>
<evidence type="ECO:0000256" key="1">
    <source>
        <dbReference type="ARBA" id="ARBA00004651"/>
    </source>
</evidence>
<dbReference type="PANTHER" id="PTHR30347">
    <property type="entry name" value="POTASSIUM CHANNEL RELATED"/>
    <property type="match status" value="1"/>
</dbReference>
<evidence type="ECO:0000256" key="8">
    <source>
        <dbReference type="SAM" id="MobiDB-lite"/>
    </source>
</evidence>
<feature type="transmembrane region" description="Helical" evidence="9">
    <location>
        <begin position="406"/>
        <end position="427"/>
    </location>
</feature>
<dbReference type="GO" id="GO:0005886">
    <property type="term" value="C:plasma membrane"/>
    <property type="evidence" value="ECO:0007669"/>
    <property type="project" value="UniProtKB-SubCell"/>
</dbReference>
<comment type="subcellular location">
    <subcellularLocation>
        <location evidence="1">Cell membrane</location>
        <topology evidence="1">Multi-pass membrane protein</topology>
    </subcellularLocation>
</comment>
<feature type="compositionally biased region" description="Low complexity" evidence="8">
    <location>
        <begin position="42"/>
        <end position="82"/>
    </location>
</feature>
<evidence type="ECO:0000313" key="13">
    <source>
        <dbReference type="EMBL" id="RAI38041.1"/>
    </source>
</evidence>
<accession>A0A327KIV5</accession>
<gene>
    <name evidence="13" type="ORF">CH338_14050</name>
</gene>
<dbReference type="InterPro" id="IPR010920">
    <property type="entry name" value="LSM_dom_sf"/>
</dbReference>
<keyword evidence="3" id="KW-1003">Cell membrane</keyword>
<feature type="transmembrane region" description="Helical" evidence="9">
    <location>
        <begin position="456"/>
        <end position="479"/>
    </location>
</feature>
<dbReference type="InterPro" id="IPR011014">
    <property type="entry name" value="MscS_channel_TM-2"/>
</dbReference>
<protein>
    <submittedName>
        <fullName evidence="13">Uncharacterized protein</fullName>
    </submittedName>
</protein>
<evidence type="ECO:0000256" key="7">
    <source>
        <dbReference type="SAM" id="Coils"/>
    </source>
</evidence>
<dbReference type="InterPro" id="IPR022249">
    <property type="entry name" value="DUF3772"/>
</dbReference>
<dbReference type="SUPFAM" id="SSF82861">
    <property type="entry name" value="Mechanosensitive channel protein MscS (YggB), transmembrane region"/>
    <property type="match status" value="1"/>
</dbReference>